<dbReference type="Proteomes" id="UP001165082">
    <property type="component" value="Unassembled WGS sequence"/>
</dbReference>
<protein>
    <submittedName>
        <fullName evidence="2">Uncharacterized protein</fullName>
    </submittedName>
</protein>
<dbReference type="AlphaFoldDB" id="A0A9W6ZV69"/>
<feature type="compositionally biased region" description="Low complexity" evidence="1">
    <location>
        <begin position="429"/>
        <end position="474"/>
    </location>
</feature>
<name>A0A9W6ZV69_9STRA</name>
<evidence type="ECO:0000313" key="2">
    <source>
        <dbReference type="EMBL" id="GMH57952.1"/>
    </source>
</evidence>
<comment type="caution">
    <text evidence="2">The sequence shown here is derived from an EMBL/GenBank/DDBJ whole genome shotgun (WGS) entry which is preliminary data.</text>
</comment>
<accession>A0A9W6ZV69</accession>
<evidence type="ECO:0000313" key="3">
    <source>
        <dbReference type="Proteomes" id="UP001165082"/>
    </source>
</evidence>
<keyword evidence="3" id="KW-1185">Reference proteome</keyword>
<gene>
    <name evidence="2" type="ORF">TrRE_jg1467</name>
</gene>
<dbReference type="EMBL" id="BRXZ01004967">
    <property type="protein sequence ID" value="GMH57952.1"/>
    <property type="molecule type" value="Genomic_DNA"/>
</dbReference>
<proteinExistence type="predicted"/>
<sequence length="592" mass="65217">MSNNQNIQTYSDDFHLRTTNCIESRIMPFDSWDITNPDKPVLHKHIITDIRKQVQTLGKFMLTNIRLTNSEEIIAHFNKLILSTTEFADIINDFHCDNLENNVDAPLFVSLPTDEVTSANNGQILSPFNISVISSQFDSIFFAYTEGLTTLLARSNALSTISNFSTNSQGFNLDGKRKGPFAALLAHLKEAAKTVPYNESLELSLYVHFHQYIVRNNLHTLSEEILETVHSTDLENILKMLGLSLDGSSLSSSKFPVISTLLRPVIGRRGGGAKGVLNFIADTSAISNFTAKYPMKGSTLPFINLAFRTIYSPPSVALPTNSYTTVYNMLNPSIAIVCKHMDCPPSEEFRVRIAQWIIAYTAFQHASSTAKETLLMRFISATHSPEDNEYFYDPLDSHVPNAHASNSVLGRQLHTHIPDQTPEDAEGYSPARTSTSSTSAATSGATQSKSKTSKSSPSRNSKATRSSSFESSRSAFHEMSNLNAVTNNIGHQQSNEYLSRINNVAKTKTFILNPQYKNTSVIVTPAELAASSGYKAQHDDTSVSKNFACFSDDGKGNSPCILHGYSTHTTPTCFAICSDAAVTNRPYIPNDE</sequence>
<reference evidence="2" key="1">
    <citation type="submission" date="2022-07" db="EMBL/GenBank/DDBJ databases">
        <title>Genome analysis of Parmales, a sister group of diatoms, reveals the evolutionary specialization of diatoms from phago-mixotrophs to photoautotrophs.</title>
        <authorList>
            <person name="Ban H."/>
            <person name="Sato S."/>
            <person name="Yoshikawa S."/>
            <person name="Kazumasa Y."/>
            <person name="Nakamura Y."/>
            <person name="Ichinomiya M."/>
            <person name="Saitoh K."/>
            <person name="Sato N."/>
            <person name="Blanc-Mathieu R."/>
            <person name="Endo H."/>
            <person name="Kuwata A."/>
            <person name="Ogata H."/>
        </authorList>
    </citation>
    <scope>NUCLEOTIDE SEQUENCE</scope>
</reference>
<feature type="region of interest" description="Disordered" evidence="1">
    <location>
        <begin position="417"/>
        <end position="475"/>
    </location>
</feature>
<evidence type="ECO:0000256" key="1">
    <source>
        <dbReference type="SAM" id="MobiDB-lite"/>
    </source>
</evidence>
<organism evidence="2 3">
    <name type="scientific">Triparma retinervis</name>
    <dbReference type="NCBI Taxonomy" id="2557542"/>
    <lineage>
        <taxon>Eukaryota</taxon>
        <taxon>Sar</taxon>
        <taxon>Stramenopiles</taxon>
        <taxon>Ochrophyta</taxon>
        <taxon>Bolidophyceae</taxon>
        <taxon>Parmales</taxon>
        <taxon>Triparmaceae</taxon>
        <taxon>Triparma</taxon>
    </lineage>
</organism>